<dbReference type="PANTHER" id="PTHR33116">
    <property type="entry name" value="REVERSE TRANSCRIPTASE ZINC-BINDING DOMAIN-CONTAINING PROTEIN-RELATED-RELATED"/>
    <property type="match status" value="1"/>
</dbReference>
<reference evidence="1" key="2">
    <citation type="journal article" date="2024" name="Plant">
        <title>Genomic evolution and insights into agronomic trait innovations of Sesamum species.</title>
        <authorList>
            <person name="Miao H."/>
            <person name="Wang L."/>
            <person name="Qu L."/>
            <person name="Liu H."/>
            <person name="Sun Y."/>
            <person name="Le M."/>
            <person name="Wang Q."/>
            <person name="Wei S."/>
            <person name="Zheng Y."/>
            <person name="Lin W."/>
            <person name="Duan Y."/>
            <person name="Cao H."/>
            <person name="Xiong S."/>
            <person name="Wang X."/>
            <person name="Wei L."/>
            <person name="Li C."/>
            <person name="Ma Q."/>
            <person name="Ju M."/>
            <person name="Zhao R."/>
            <person name="Li G."/>
            <person name="Mu C."/>
            <person name="Tian Q."/>
            <person name="Mei H."/>
            <person name="Zhang T."/>
            <person name="Gao T."/>
            <person name="Zhang H."/>
        </authorList>
    </citation>
    <scope>NUCLEOTIDE SEQUENCE</scope>
    <source>
        <strain evidence="1">G02</strain>
    </source>
</reference>
<evidence type="ECO:0008006" key="2">
    <source>
        <dbReference type="Google" id="ProtNLM"/>
    </source>
</evidence>
<protein>
    <recommendedName>
        <fullName evidence="2">Reverse transcriptase domain-containing protein</fullName>
    </recommendedName>
</protein>
<name>A0AAW2VYM4_SESRA</name>
<accession>A0AAW2VYM4</accession>
<dbReference type="PANTHER" id="PTHR33116:SF86">
    <property type="entry name" value="REVERSE TRANSCRIPTASE DOMAIN-CONTAINING PROTEIN"/>
    <property type="match status" value="1"/>
</dbReference>
<gene>
    <name evidence="1" type="ORF">Sradi_0174600</name>
</gene>
<organism evidence="1">
    <name type="scientific">Sesamum radiatum</name>
    <name type="common">Black benniseed</name>
    <dbReference type="NCBI Taxonomy" id="300843"/>
    <lineage>
        <taxon>Eukaryota</taxon>
        <taxon>Viridiplantae</taxon>
        <taxon>Streptophyta</taxon>
        <taxon>Embryophyta</taxon>
        <taxon>Tracheophyta</taxon>
        <taxon>Spermatophyta</taxon>
        <taxon>Magnoliopsida</taxon>
        <taxon>eudicotyledons</taxon>
        <taxon>Gunneridae</taxon>
        <taxon>Pentapetalae</taxon>
        <taxon>asterids</taxon>
        <taxon>lamiids</taxon>
        <taxon>Lamiales</taxon>
        <taxon>Pedaliaceae</taxon>
        <taxon>Sesamum</taxon>
    </lineage>
</organism>
<proteinExistence type="predicted"/>
<dbReference type="EMBL" id="JACGWJ010000002">
    <property type="protein sequence ID" value="KAL0434667.1"/>
    <property type="molecule type" value="Genomic_DNA"/>
</dbReference>
<dbReference type="AlphaFoldDB" id="A0AAW2VYM4"/>
<reference evidence="1" key="1">
    <citation type="submission" date="2020-06" db="EMBL/GenBank/DDBJ databases">
        <authorList>
            <person name="Li T."/>
            <person name="Hu X."/>
            <person name="Zhang T."/>
            <person name="Song X."/>
            <person name="Zhang H."/>
            <person name="Dai N."/>
            <person name="Sheng W."/>
            <person name="Hou X."/>
            <person name="Wei L."/>
        </authorList>
    </citation>
    <scope>NUCLEOTIDE SEQUENCE</scope>
    <source>
        <strain evidence="1">G02</strain>
        <tissue evidence="1">Leaf</tissue>
    </source>
</reference>
<comment type="caution">
    <text evidence="1">The sequence shown here is derived from an EMBL/GenBank/DDBJ whole genome shotgun (WGS) entry which is preliminary data.</text>
</comment>
<evidence type="ECO:0000313" key="1">
    <source>
        <dbReference type="EMBL" id="KAL0434667.1"/>
    </source>
</evidence>
<sequence>MAEVKDKIKGVVITRTGPRVPHLLFVDDTLVFCQATPTELGSVKRVLEQLEAASNLMGNLEKSPMAFSQNTAMEGRVELAEVLGVQIVEKHEKYLGLPIDVGRSKRAVFQYIKERTWTKLLSWQCLNLLQVSHMVFLHSVIQLMPTLVMGCLLLPLSTWYEIEGMMADFLWHNKEHRHVYWIAWAKLCTRKEDEVLGFR</sequence>